<evidence type="ECO:0000256" key="4">
    <source>
        <dbReference type="ARBA" id="ARBA00022692"/>
    </source>
</evidence>
<dbReference type="AlphaFoldDB" id="A0A972SLI1"/>
<evidence type="ECO:0000256" key="6">
    <source>
        <dbReference type="ARBA" id="ARBA00023136"/>
    </source>
</evidence>
<keyword evidence="3" id="KW-1003">Cell membrane</keyword>
<dbReference type="Pfam" id="PF07681">
    <property type="entry name" value="DoxX"/>
    <property type="match status" value="1"/>
</dbReference>
<proteinExistence type="inferred from homology"/>
<gene>
    <name evidence="8" type="ORF">GNZ13_13685</name>
</gene>
<dbReference type="GO" id="GO:0005886">
    <property type="term" value="C:plasma membrane"/>
    <property type="evidence" value="ECO:0007669"/>
    <property type="project" value="UniProtKB-SubCell"/>
</dbReference>
<dbReference type="PANTHER" id="PTHR33452:SF1">
    <property type="entry name" value="INNER MEMBRANE PROTEIN YPHA-RELATED"/>
    <property type="match status" value="1"/>
</dbReference>
<protein>
    <submittedName>
        <fullName evidence="8">DoxX family membrane protein</fullName>
    </submittedName>
</protein>
<keyword evidence="6 7" id="KW-0472">Membrane</keyword>
<keyword evidence="4 7" id="KW-0812">Transmembrane</keyword>
<evidence type="ECO:0000256" key="7">
    <source>
        <dbReference type="SAM" id="Phobius"/>
    </source>
</evidence>
<accession>A0A972SLI1</accession>
<feature type="transmembrane region" description="Helical" evidence="7">
    <location>
        <begin position="66"/>
        <end position="87"/>
    </location>
</feature>
<dbReference type="InterPro" id="IPR051907">
    <property type="entry name" value="DoxX-like_oxidoreductase"/>
</dbReference>
<evidence type="ECO:0000313" key="9">
    <source>
        <dbReference type="Proteomes" id="UP000655523"/>
    </source>
</evidence>
<evidence type="ECO:0000313" key="8">
    <source>
        <dbReference type="EMBL" id="NPT55620.1"/>
    </source>
</evidence>
<feature type="transmembrane region" description="Helical" evidence="7">
    <location>
        <begin position="99"/>
        <end position="122"/>
    </location>
</feature>
<evidence type="ECO:0000256" key="5">
    <source>
        <dbReference type="ARBA" id="ARBA00022989"/>
    </source>
</evidence>
<evidence type="ECO:0000256" key="2">
    <source>
        <dbReference type="ARBA" id="ARBA00006679"/>
    </source>
</evidence>
<dbReference type="EMBL" id="WOEZ01000068">
    <property type="protein sequence ID" value="NPT55620.1"/>
    <property type="molecule type" value="Genomic_DNA"/>
</dbReference>
<organism evidence="8 9">
    <name type="scientific">Paraburkholderia elongata</name>
    <dbReference type="NCBI Taxonomy" id="2675747"/>
    <lineage>
        <taxon>Bacteria</taxon>
        <taxon>Pseudomonadati</taxon>
        <taxon>Pseudomonadota</taxon>
        <taxon>Betaproteobacteria</taxon>
        <taxon>Burkholderiales</taxon>
        <taxon>Burkholderiaceae</taxon>
        <taxon>Paraburkholderia</taxon>
    </lineage>
</organism>
<sequence>MEEPEEPVVKGGAAAAVEQTSGLSQLGAYSATVAYITAVGMPVPPLAFIAAVVIEVGGGLSPLLGYRARLVSFVLAVFAIVAGIYFHSNFGDQNQMIHFMKNLMIAGGLLQITYFGAGAFSLDARLGRSKSVVAPLVAS</sequence>
<reference evidence="8 9" key="1">
    <citation type="submission" date="2019-11" db="EMBL/GenBank/DDBJ databases">
        <title>Metabolism of dissolved organic matter in forest soils.</title>
        <authorList>
            <person name="Cyle K.T."/>
            <person name="Wilhelm R.C."/>
            <person name="Martinez C.E."/>
        </authorList>
    </citation>
    <scope>NUCLEOTIDE SEQUENCE [LARGE SCALE GENOMIC DNA]</scope>
    <source>
        <strain evidence="8 9">5N</strain>
    </source>
</reference>
<feature type="transmembrane region" description="Helical" evidence="7">
    <location>
        <begin position="33"/>
        <end position="54"/>
    </location>
</feature>
<keyword evidence="9" id="KW-1185">Reference proteome</keyword>
<comment type="caution">
    <text evidence="8">The sequence shown here is derived from an EMBL/GenBank/DDBJ whole genome shotgun (WGS) entry which is preliminary data.</text>
</comment>
<dbReference type="InterPro" id="IPR032808">
    <property type="entry name" value="DoxX"/>
</dbReference>
<evidence type="ECO:0000256" key="1">
    <source>
        <dbReference type="ARBA" id="ARBA00004651"/>
    </source>
</evidence>
<name>A0A972SLI1_9BURK</name>
<dbReference type="PANTHER" id="PTHR33452">
    <property type="entry name" value="OXIDOREDUCTASE CATD-RELATED"/>
    <property type="match status" value="1"/>
</dbReference>
<dbReference type="RefSeq" id="WP_172164934.1">
    <property type="nucleotide sequence ID" value="NZ_WOEZ01000068.1"/>
</dbReference>
<evidence type="ECO:0000256" key="3">
    <source>
        <dbReference type="ARBA" id="ARBA00022475"/>
    </source>
</evidence>
<comment type="subcellular location">
    <subcellularLocation>
        <location evidence="1">Cell membrane</location>
        <topology evidence="1">Multi-pass membrane protein</topology>
    </subcellularLocation>
</comment>
<comment type="similarity">
    <text evidence="2">Belongs to the DoxX family.</text>
</comment>
<keyword evidence="5 7" id="KW-1133">Transmembrane helix</keyword>
<dbReference type="Proteomes" id="UP000655523">
    <property type="component" value="Unassembled WGS sequence"/>
</dbReference>